<dbReference type="InterPro" id="IPR036770">
    <property type="entry name" value="Ankyrin_rpt-contain_sf"/>
</dbReference>
<dbReference type="Gene3D" id="1.25.40.20">
    <property type="entry name" value="Ankyrin repeat-containing domain"/>
    <property type="match status" value="1"/>
</dbReference>
<name>A0A5C1QID4_9SPIO</name>
<dbReference type="EMBL" id="CP036150">
    <property type="protein sequence ID" value="QEN07925.1"/>
    <property type="molecule type" value="Genomic_DNA"/>
</dbReference>
<dbReference type="Pfam" id="PF12796">
    <property type="entry name" value="Ank_2"/>
    <property type="match status" value="1"/>
</dbReference>
<dbReference type="SUPFAM" id="SSF48403">
    <property type="entry name" value="Ankyrin repeat"/>
    <property type="match status" value="1"/>
</dbReference>
<dbReference type="PANTHER" id="PTHR24136">
    <property type="entry name" value="SOWAH (DROSOPHILA) HOMOLOG"/>
    <property type="match status" value="1"/>
</dbReference>
<dbReference type="InterPro" id="IPR002110">
    <property type="entry name" value="Ankyrin_rpt"/>
</dbReference>
<evidence type="ECO:0000256" key="2">
    <source>
        <dbReference type="ARBA" id="ARBA00023043"/>
    </source>
</evidence>
<gene>
    <name evidence="5" type="ORF">EXM22_07950</name>
</gene>
<keyword evidence="1" id="KW-0677">Repeat</keyword>
<evidence type="ECO:0000256" key="4">
    <source>
        <dbReference type="SAM" id="Phobius"/>
    </source>
</evidence>
<accession>A0A5C1QID4</accession>
<reference evidence="5 6" key="1">
    <citation type="submission" date="2019-02" db="EMBL/GenBank/DDBJ databases">
        <title>Complete Genome Sequence and Methylome Analysis of free living Spirochaetas.</title>
        <authorList>
            <person name="Fomenkov A."/>
            <person name="Dubinina G."/>
            <person name="Leshcheva N."/>
            <person name="Mikheeva N."/>
            <person name="Grabovich M."/>
            <person name="Vincze T."/>
            <person name="Roberts R.J."/>
        </authorList>
    </citation>
    <scope>NUCLEOTIDE SEQUENCE [LARGE SCALE GENOMIC DNA]</scope>
    <source>
        <strain evidence="5 6">K2</strain>
    </source>
</reference>
<dbReference type="Proteomes" id="UP000324209">
    <property type="component" value="Chromosome"/>
</dbReference>
<feature type="transmembrane region" description="Helical" evidence="4">
    <location>
        <begin position="21"/>
        <end position="38"/>
    </location>
</feature>
<dbReference type="GO" id="GO:0045732">
    <property type="term" value="P:positive regulation of protein catabolic process"/>
    <property type="evidence" value="ECO:0007669"/>
    <property type="project" value="TreeGrafter"/>
</dbReference>
<organism evidence="5 6">
    <name type="scientific">Oceanispirochaeta crateris</name>
    <dbReference type="NCBI Taxonomy" id="2518645"/>
    <lineage>
        <taxon>Bacteria</taxon>
        <taxon>Pseudomonadati</taxon>
        <taxon>Spirochaetota</taxon>
        <taxon>Spirochaetia</taxon>
        <taxon>Spirochaetales</taxon>
        <taxon>Spirochaetaceae</taxon>
        <taxon>Oceanispirochaeta</taxon>
    </lineage>
</organism>
<evidence type="ECO:0000313" key="5">
    <source>
        <dbReference type="EMBL" id="QEN07925.1"/>
    </source>
</evidence>
<keyword evidence="4" id="KW-1133">Transmembrane helix</keyword>
<feature type="repeat" description="ANK" evidence="3">
    <location>
        <begin position="642"/>
        <end position="678"/>
    </location>
</feature>
<dbReference type="InterPro" id="IPR051573">
    <property type="entry name" value="Ankyrin-SOCS_box_domain"/>
</dbReference>
<protein>
    <submittedName>
        <fullName evidence="5">Ankyrin repeat domain-containing protein</fullName>
    </submittedName>
</protein>
<dbReference type="PANTHER" id="PTHR24136:SF15">
    <property type="entry name" value="ANK_REP_REGION DOMAIN-CONTAINING PROTEIN"/>
    <property type="match status" value="1"/>
</dbReference>
<dbReference type="GO" id="GO:0016567">
    <property type="term" value="P:protein ubiquitination"/>
    <property type="evidence" value="ECO:0007669"/>
    <property type="project" value="TreeGrafter"/>
</dbReference>
<dbReference type="KEGG" id="ock:EXM22_07950"/>
<feature type="transmembrane region" description="Helical" evidence="4">
    <location>
        <begin position="169"/>
        <end position="188"/>
    </location>
</feature>
<evidence type="ECO:0000256" key="3">
    <source>
        <dbReference type="PROSITE-ProRule" id="PRU00023"/>
    </source>
</evidence>
<feature type="repeat" description="ANK" evidence="3">
    <location>
        <begin position="575"/>
        <end position="608"/>
    </location>
</feature>
<sequence>MEQLSKANEEFLARLDFRKELFRFIIIFGPLNICMLMADSVGPAQPILALLMSLVSFIIIFWKRKNHASIQSAEGILLETTLLGNALKKDEFVPSRGVYKIFLGESHHDRGHKIKTSYALNILLYPYRQMKVSLDYFKDNGNLIPVRFQINTGVAGRIKIRALQFQQQNLWFSMILMATAFLIPLSIIPNKGLLNEWQNREELYQEMIVLNEEDSAKLFELSEASAIYLKSSRLDCFVFPDEDQSVYYIDPNYEIPQEEWEAVVRDASLLSDFVDFIHMEDCLIEANWAPYDHIFSDSVVYELGKRSFPNPEFWEDKPFQRGSNYLIYDLIMDDLENSNYFSSLNRSLYLLIKELKANSILLPVELVGDKSRLADDSLLFPDFGSSETFKIGDFSWSWYGKMADSKLEWLSTFLIEPRSPKVYSFLGRINIERNGYKKLEGYREPYDSLRFYGILGTIALNYIFLFLLLYQFMPILMALLSNKENAFNFYSDEKTEMDKAKKKRQRLIALGVEMVQFSKQENSQFVDSGHSNESISSLESVEMIPPAFKAIAEANLPALKSIIDLNPEIARSIYRGNSLLNISAEMFLEPDVLEYLIEKGADVNFRDSFQMTPIMMHAYWGNPESVKLLLSHGAEVNAVDLDGKTPLMHAIESDFDEQSAEIVSLLLAGGADKNVRDKEGKSVLDYTVKMKRKYKNLNS</sequence>
<feature type="transmembrane region" description="Helical" evidence="4">
    <location>
        <begin position="44"/>
        <end position="62"/>
    </location>
</feature>
<dbReference type="PROSITE" id="PS50297">
    <property type="entry name" value="ANK_REP_REGION"/>
    <property type="match status" value="3"/>
</dbReference>
<evidence type="ECO:0000256" key="1">
    <source>
        <dbReference type="ARBA" id="ARBA00022737"/>
    </source>
</evidence>
<dbReference type="PROSITE" id="PS50088">
    <property type="entry name" value="ANK_REPEAT"/>
    <property type="match status" value="3"/>
</dbReference>
<feature type="repeat" description="ANK" evidence="3">
    <location>
        <begin position="609"/>
        <end position="641"/>
    </location>
</feature>
<dbReference type="SMART" id="SM00248">
    <property type="entry name" value="ANK"/>
    <property type="match status" value="3"/>
</dbReference>
<keyword evidence="4" id="KW-0812">Transmembrane</keyword>
<dbReference type="OrthoDB" id="341379at2"/>
<feature type="transmembrane region" description="Helical" evidence="4">
    <location>
        <begin position="451"/>
        <end position="470"/>
    </location>
</feature>
<dbReference type="AlphaFoldDB" id="A0A5C1QID4"/>
<evidence type="ECO:0000313" key="6">
    <source>
        <dbReference type="Proteomes" id="UP000324209"/>
    </source>
</evidence>
<keyword evidence="6" id="KW-1185">Reference proteome</keyword>
<dbReference type="RefSeq" id="WP_149486005.1">
    <property type="nucleotide sequence ID" value="NZ_CP036150.1"/>
</dbReference>
<keyword evidence="2 3" id="KW-0040">ANK repeat</keyword>
<keyword evidence="4" id="KW-0472">Membrane</keyword>
<proteinExistence type="predicted"/>